<organism evidence="1 2">
    <name type="scientific">Actinoallomurus iriomotensis</name>
    <dbReference type="NCBI Taxonomy" id="478107"/>
    <lineage>
        <taxon>Bacteria</taxon>
        <taxon>Bacillati</taxon>
        <taxon>Actinomycetota</taxon>
        <taxon>Actinomycetes</taxon>
        <taxon>Streptosporangiales</taxon>
        <taxon>Thermomonosporaceae</taxon>
        <taxon>Actinoallomurus</taxon>
    </lineage>
</organism>
<accession>A0A9W6RW83</accession>
<evidence type="ECO:0000313" key="2">
    <source>
        <dbReference type="Proteomes" id="UP001165135"/>
    </source>
</evidence>
<proteinExistence type="predicted"/>
<dbReference type="AlphaFoldDB" id="A0A9W6RW83"/>
<reference evidence="1" key="1">
    <citation type="submission" date="2023-03" db="EMBL/GenBank/DDBJ databases">
        <title>Actinoallomurus iriomotensis NBRC 103681.</title>
        <authorList>
            <person name="Ichikawa N."/>
            <person name="Sato H."/>
            <person name="Tonouchi N."/>
        </authorList>
    </citation>
    <scope>NUCLEOTIDE SEQUENCE</scope>
    <source>
        <strain evidence="1">NBRC 103681</strain>
    </source>
</reference>
<sequence length="227" mass="24594">MIKMPDDLVETARLVGYTPIAINEDKLTSLAKSWGVAEKTFKNMVDQPMKAPGSVWDPTTTWERGNDRPLDAFTDFWENYPRKHFHTVAAQGPVVAGALNNIAGIIAGHKKAAYETLKSTKDVLSRGGHMLGGAYHTVLFFHVKGESESDVDTDSAAINAAMDSLKKLNRHTQDLIDAQVKIITAATSALDGVSDNATKTTGALPGGSDYAKSTPDDYQYWVSHGGR</sequence>
<name>A0A9W6RW83_9ACTN</name>
<protein>
    <submittedName>
        <fullName evidence="1">Uncharacterized protein</fullName>
    </submittedName>
</protein>
<comment type="caution">
    <text evidence="1">The sequence shown here is derived from an EMBL/GenBank/DDBJ whole genome shotgun (WGS) entry which is preliminary data.</text>
</comment>
<gene>
    <name evidence="1" type="ORF">Airi01_095490</name>
</gene>
<evidence type="ECO:0000313" key="1">
    <source>
        <dbReference type="EMBL" id="GLY81282.1"/>
    </source>
</evidence>
<dbReference type="Proteomes" id="UP001165135">
    <property type="component" value="Unassembled WGS sequence"/>
</dbReference>
<dbReference type="EMBL" id="BSTJ01000018">
    <property type="protein sequence ID" value="GLY81282.1"/>
    <property type="molecule type" value="Genomic_DNA"/>
</dbReference>